<dbReference type="Pfam" id="PF00496">
    <property type="entry name" value="SBP_bac_5"/>
    <property type="match status" value="1"/>
</dbReference>
<feature type="signal peptide" evidence="2">
    <location>
        <begin position="1"/>
        <end position="20"/>
    </location>
</feature>
<dbReference type="GO" id="GO:1904680">
    <property type="term" value="F:peptide transmembrane transporter activity"/>
    <property type="evidence" value="ECO:0007669"/>
    <property type="project" value="TreeGrafter"/>
</dbReference>
<accession>G2KQD7</accession>
<dbReference type="CDD" id="cd08497">
    <property type="entry name" value="MbnE-like"/>
    <property type="match status" value="1"/>
</dbReference>
<organism evidence="4 5">
    <name type="scientific">Micavibrio aeruginosavorus (strain ARL-13)</name>
    <dbReference type="NCBI Taxonomy" id="856793"/>
    <lineage>
        <taxon>Bacteria</taxon>
        <taxon>Pseudomonadati</taxon>
        <taxon>Bdellovibrionota</taxon>
        <taxon>Bdellovibrionia</taxon>
        <taxon>Bdellovibrionales</taxon>
        <taxon>Pseudobdellovibrionaceae</taxon>
        <taxon>Micavibrio</taxon>
    </lineage>
</organism>
<evidence type="ECO:0000259" key="3">
    <source>
        <dbReference type="Pfam" id="PF00496"/>
    </source>
</evidence>
<name>G2KQD7_MICAA</name>
<dbReference type="GO" id="GO:0043190">
    <property type="term" value="C:ATP-binding cassette (ABC) transporter complex"/>
    <property type="evidence" value="ECO:0007669"/>
    <property type="project" value="InterPro"/>
</dbReference>
<evidence type="ECO:0000256" key="2">
    <source>
        <dbReference type="SAM" id="SignalP"/>
    </source>
</evidence>
<dbReference type="EMBL" id="CP002382">
    <property type="protein sequence ID" value="AEP09073.1"/>
    <property type="molecule type" value="Genomic_DNA"/>
</dbReference>
<evidence type="ECO:0000313" key="5">
    <source>
        <dbReference type="Proteomes" id="UP000009286"/>
    </source>
</evidence>
<keyword evidence="1 2" id="KW-0732">Signal</keyword>
<dbReference type="Gene3D" id="3.10.105.10">
    <property type="entry name" value="Dipeptide-binding Protein, Domain 3"/>
    <property type="match status" value="1"/>
</dbReference>
<dbReference type="PIRSF" id="PIRSF002741">
    <property type="entry name" value="MppA"/>
    <property type="match status" value="1"/>
</dbReference>
<dbReference type="InterPro" id="IPR030678">
    <property type="entry name" value="Peptide/Ni-bd"/>
</dbReference>
<dbReference type="Gene3D" id="3.40.190.10">
    <property type="entry name" value="Periplasmic binding protein-like II"/>
    <property type="match status" value="1"/>
</dbReference>
<dbReference type="eggNOG" id="COG4166">
    <property type="taxonomic scope" value="Bacteria"/>
</dbReference>
<protein>
    <submittedName>
        <fullName evidence="4">Bacterial extracellular solute-binding s, 5 Middle family protein</fullName>
    </submittedName>
</protein>
<dbReference type="Proteomes" id="UP000009286">
    <property type="component" value="Chromosome"/>
</dbReference>
<dbReference type="SUPFAM" id="SSF53850">
    <property type="entry name" value="Periplasmic binding protein-like II"/>
    <property type="match status" value="1"/>
</dbReference>
<feature type="domain" description="Solute-binding protein family 5" evidence="3">
    <location>
        <begin position="104"/>
        <end position="510"/>
    </location>
</feature>
<dbReference type="GO" id="GO:0030288">
    <property type="term" value="C:outer membrane-bounded periplasmic space"/>
    <property type="evidence" value="ECO:0007669"/>
    <property type="project" value="TreeGrafter"/>
</dbReference>
<dbReference type="RefSeq" id="WP_014102296.1">
    <property type="nucleotide sequence ID" value="NC_016026.1"/>
</dbReference>
<dbReference type="PANTHER" id="PTHR30290">
    <property type="entry name" value="PERIPLASMIC BINDING COMPONENT OF ABC TRANSPORTER"/>
    <property type="match status" value="1"/>
</dbReference>
<evidence type="ECO:0000256" key="1">
    <source>
        <dbReference type="ARBA" id="ARBA00022729"/>
    </source>
</evidence>
<sequence length="602" mass="68043">MLKILSGVVVLALLSFPALAQDAAVKPVHALAMHGAPKYAADFKHLDYVNPNAPKGGTFRQHVIGTFDSLNPHIIKGAPGAGSSLVNETLLEQSADEPFSEYGLIAETIEVPEDRSWVIFNLRPQAKWHDGQQITADDVVWSFNTLTTEGAPFYKAYYHNVKTVEALSPTRVKFTFDMAGNRELPLIVGQLPILPKHYWTAEGRKFGESSLTPPLGSGPYKYGTVKPGELIELVRVQDWWAKDLPINVGRYNFDKLTYEYYRDANVALEAFLGGQYDFRQENTAKTWATAYDAPVVKSGQVKKEEVHHTLPQGAQGFIFNLRRPIFQDISVRRAISYAFDFEWSNKQFAHDAYTRTRSYFSNSDMEAKGQPSAAELAILDPFRDQLLPGVLAEEFNPRKTDGSGNNRDMLAGANELLNKSGYVMGKDGVRVHSITGQRLEFEFIDNNPAFERWIAPFIQNLKKLGIKATYRTVDDAQYQNRMNNFDFDMTVMVYPQSSSPGNEQREFWGSDRAEMPGSRNYIGIKDPVVDALIEKIVAAQTREELIVLCSSLDRVLQWGYYMVPNWYLSAWRIAYWDKFEKPAIAPTYGMGVTDTWWAKDAK</sequence>
<dbReference type="KEGG" id="mai:MICA_739"/>
<dbReference type="AlphaFoldDB" id="G2KQD7"/>
<evidence type="ECO:0000313" key="4">
    <source>
        <dbReference type="EMBL" id="AEP09073.1"/>
    </source>
</evidence>
<dbReference type="PANTHER" id="PTHR30290:SF64">
    <property type="entry name" value="ABC TRANSPORTER PERIPLASMIC BINDING PROTEIN"/>
    <property type="match status" value="1"/>
</dbReference>
<dbReference type="STRING" id="856793.MICA_739"/>
<keyword evidence="5" id="KW-1185">Reference proteome</keyword>
<dbReference type="HOGENOM" id="CLU_023171_0_0_5"/>
<feature type="chain" id="PRO_5003432175" evidence="2">
    <location>
        <begin position="21"/>
        <end position="602"/>
    </location>
</feature>
<reference evidence="4 5" key="1">
    <citation type="journal article" date="2011" name="BMC Genomics">
        <title>Genomic insights into an obligate epibiotic bacterial predator: Micavibrio aeruginosavorus ARL-13.</title>
        <authorList>
            <person name="Wang Z."/>
            <person name="Kadouri D."/>
            <person name="Wu M."/>
        </authorList>
    </citation>
    <scope>NUCLEOTIDE SEQUENCE [LARGE SCALE GENOMIC DNA]</scope>
    <source>
        <strain evidence="4 5">ARL-13</strain>
    </source>
</reference>
<dbReference type="InterPro" id="IPR000914">
    <property type="entry name" value="SBP_5_dom"/>
</dbReference>
<gene>
    <name evidence="4" type="ordered locus">MICA_739</name>
</gene>
<dbReference type="GO" id="GO:0015833">
    <property type="term" value="P:peptide transport"/>
    <property type="evidence" value="ECO:0007669"/>
    <property type="project" value="TreeGrafter"/>
</dbReference>
<dbReference type="GO" id="GO:0042884">
    <property type="term" value="P:microcin transport"/>
    <property type="evidence" value="ECO:0007669"/>
    <property type="project" value="TreeGrafter"/>
</dbReference>
<dbReference type="OrthoDB" id="9803988at2"/>
<dbReference type="InterPro" id="IPR039424">
    <property type="entry name" value="SBP_5"/>
</dbReference>
<proteinExistence type="predicted"/>